<evidence type="ECO:0000256" key="1">
    <source>
        <dbReference type="ARBA" id="ARBA00004651"/>
    </source>
</evidence>
<dbReference type="RefSeq" id="WP_150766107.1">
    <property type="nucleotide sequence ID" value="NZ_CABVHW010000015.1"/>
</dbReference>
<protein>
    <submittedName>
        <fullName evidence="9">Proline/betaine transporter</fullName>
    </submittedName>
</protein>
<dbReference type="GO" id="GO:0022857">
    <property type="term" value="F:transmembrane transporter activity"/>
    <property type="evidence" value="ECO:0007669"/>
    <property type="project" value="InterPro"/>
</dbReference>
<dbReference type="Proteomes" id="UP000381093">
    <property type="component" value="Unassembled WGS sequence"/>
</dbReference>
<keyword evidence="6 7" id="KW-0472">Membrane</keyword>
<feature type="domain" description="Major facilitator superfamily (MFS) profile" evidence="8">
    <location>
        <begin position="28"/>
        <end position="437"/>
    </location>
</feature>
<keyword evidence="2" id="KW-0813">Transport</keyword>
<keyword evidence="4 7" id="KW-0812">Transmembrane</keyword>
<keyword evidence="5 7" id="KW-1133">Transmembrane helix</keyword>
<comment type="subcellular location">
    <subcellularLocation>
        <location evidence="1">Cell membrane</location>
        <topology evidence="1">Multi-pass membrane protein</topology>
    </subcellularLocation>
</comment>
<keyword evidence="3" id="KW-1003">Cell membrane</keyword>
<feature type="transmembrane region" description="Helical" evidence="7">
    <location>
        <begin position="65"/>
        <end position="88"/>
    </location>
</feature>
<reference evidence="9 10" key="1">
    <citation type="submission" date="2019-09" db="EMBL/GenBank/DDBJ databases">
        <authorList>
            <person name="Chandra G."/>
            <person name="Truman W A."/>
        </authorList>
    </citation>
    <scope>NUCLEOTIDE SEQUENCE [LARGE SCALE GENOMIC DNA]</scope>
    <source>
        <strain evidence="9">PS710</strain>
    </source>
</reference>
<feature type="transmembrane region" description="Helical" evidence="7">
    <location>
        <begin position="198"/>
        <end position="220"/>
    </location>
</feature>
<evidence type="ECO:0000313" key="9">
    <source>
        <dbReference type="EMBL" id="VVO19334.1"/>
    </source>
</evidence>
<dbReference type="CDD" id="cd17369">
    <property type="entry name" value="MFS_ShiA_like"/>
    <property type="match status" value="1"/>
</dbReference>
<feature type="transmembrane region" description="Helical" evidence="7">
    <location>
        <begin position="170"/>
        <end position="192"/>
    </location>
</feature>
<feature type="transmembrane region" description="Helical" evidence="7">
    <location>
        <begin position="321"/>
        <end position="339"/>
    </location>
</feature>
<feature type="transmembrane region" description="Helical" evidence="7">
    <location>
        <begin position="290"/>
        <end position="309"/>
    </location>
</feature>
<dbReference type="InterPro" id="IPR036259">
    <property type="entry name" value="MFS_trans_sf"/>
</dbReference>
<dbReference type="InterPro" id="IPR020846">
    <property type="entry name" value="MFS_dom"/>
</dbReference>
<evidence type="ECO:0000256" key="7">
    <source>
        <dbReference type="SAM" id="Phobius"/>
    </source>
</evidence>
<dbReference type="GO" id="GO:0005886">
    <property type="term" value="C:plasma membrane"/>
    <property type="evidence" value="ECO:0007669"/>
    <property type="project" value="UniProtKB-SubCell"/>
</dbReference>
<dbReference type="InterPro" id="IPR005828">
    <property type="entry name" value="MFS_sugar_transport-like"/>
</dbReference>
<name>A0A5E7E2S8_PSEFL</name>
<evidence type="ECO:0000256" key="4">
    <source>
        <dbReference type="ARBA" id="ARBA00022692"/>
    </source>
</evidence>
<feature type="transmembrane region" description="Helical" evidence="7">
    <location>
        <begin position="40"/>
        <end position="59"/>
    </location>
</feature>
<accession>A0A5E7E2S8</accession>
<dbReference type="EMBL" id="CABVHW010000015">
    <property type="protein sequence ID" value="VVO19334.1"/>
    <property type="molecule type" value="Genomic_DNA"/>
</dbReference>
<feature type="transmembrane region" description="Helical" evidence="7">
    <location>
        <begin position="345"/>
        <end position="364"/>
    </location>
</feature>
<dbReference type="PANTHER" id="PTHR43045">
    <property type="entry name" value="SHIKIMATE TRANSPORTER"/>
    <property type="match status" value="1"/>
</dbReference>
<proteinExistence type="predicted"/>
<dbReference type="Gene3D" id="1.20.1250.20">
    <property type="entry name" value="MFS general substrate transporter like domains"/>
    <property type="match status" value="2"/>
</dbReference>
<evidence type="ECO:0000256" key="6">
    <source>
        <dbReference type="ARBA" id="ARBA00023136"/>
    </source>
</evidence>
<gene>
    <name evidence="9" type="primary">proP_11</name>
    <name evidence="9" type="ORF">PS710_04111</name>
</gene>
<dbReference type="InterPro" id="IPR005829">
    <property type="entry name" value="Sugar_transporter_CS"/>
</dbReference>
<evidence type="ECO:0000259" key="8">
    <source>
        <dbReference type="PROSITE" id="PS50850"/>
    </source>
</evidence>
<feature type="transmembrane region" description="Helical" evidence="7">
    <location>
        <begin position="263"/>
        <end position="284"/>
    </location>
</feature>
<dbReference type="AlphaFoldDB" id="A0A5E7E2S8"/>
<evidence type="ECO:0000313" key="10">
    <source>
        <dbReference type="Proteomes" id="UP000381093"/>
    </source>
</evidence>
<evidence type="ECO:0000256" key="5">
    <source>
        <dbReference type="ARBA" id="ARBA00022989"/>
    </source>
</evidence>
<sequence>MNTSTLPLGTEGAEAIPQAADGAKMRRLAAASSIGTTLEWYDFTVYNLMAALVFNVIFFPSFDPLAGTVIAFSTYAVGYISRPLGGVVFGSLGDKLGRKWVLVATLILMGVVTGLMGLLPTYASWGIWSPIVLVVLRFLQGAAIGGEWAGSVLLSMEHGKANQRGRNASFTQVGPACGTLLGAGFIALITLLMTPEDFLAWGWRIPFLSSVLLVILGCWLRRGVDETPAFKEIESKDAKVNAPVREVFTEHWRRLLIAGGARIGSDIVYALLVVFTLAYVTNVLHLPRSLALMATVIGSVFHALCVPLFGSLSDRFGRRPVYATGAVLSLLWGFVFFLLLDTASTPLICLAVIVGMIFQAMMFGPQAAFVTEQFPTRVRYAGSSLAYTLAGIVGSGMAPLAITGLFKAFDSSLAVSIYIAVGLIITLVALGFARETANKPLEE</sequence>
<organism evidence="9 10">
    <name type="scientific">Pseudomonas fluorescens</name>
    <dbReference type="NCBI Taxonomy" id="294"/>
    <lineage>
        <taxon>Bacteria</taxon>
        <taxon>Pseudomonadati</taxon>
        <taxon>Pseudomonadota</taxon>
        <taxon>Gammaproteobacteria</taxon>
        <taxon>Pseudomonadales</taxon>
        <taxon>Pseudomonadaceae</taxon>
        <taxon>Pseudomonas</taxon>
    </lineage>
</organism>
<evidence type="ECO:0000256" key="3">
    <source>
        <dbReference type="ARBA" id="ARBA00022475"/>
    </source>
</evidence>
<dbReference type="SUPFAM" id="SSF103473">
    <property type="entry name" value="MFS general substrate transporter"/>
    <property type="match status" value="1"/>
</dbReference>
<dbReference type="InterPro" id="IPR011701">
    <property type="entry name" value="MFS"/>
</dbReference>
<dbReference type="Pfam" id="PF00083">
    <property type="entry name" value="Sugar_tr"/>
    <property type="match status" value="1"/>
</dbReference>
<feature type="transmembrane region" description="Helical" evidence="7">
    <location>
        <begin position="100"/>
        <end position="119"/>
    </location>
</feature>
<feature type="transmembrane region" description="Helical" evidence="7">
    <location>
        <begin position="125"/>
        <end position="149"/>
    </location>
</feature>
<feature type="transmembrane region" description="Helical" evidence="7">
    <location>
        <begin position="412"/>
        <end position="433"/>
    </location>
</feature>
<dbReference type="PROSITE" id="PS50850">
    <property type="entry name" value="MFS"/>
    <property type="match status" value="1"/>
</dbReference>
<feature type="transmembrane region" description="Helical" evidence="7">
    <location>
        <begin position="385"/>
        <end position="406"/>
    </location>
</feature>
<dbReference type="Pfam" id="PF07690">
    <property type="entry name" value="MFS_1"/>
    <property type="match status" value="1"/>
</dbReference>
<dbReference type="PANTHER" id="PTHR43045:SF1">
    <property type="entry name" value="SHIKIMATE TRANSPORTER"/>
    <property type="match status" value="1"/>
</dbReference>
<evidence type="ECO:0000256" key="2">
    <source>
        <dbReference type="ARBA" id="ARBA00022448"/>
    </source>
</evidence>
<dbReference type="PROSITE" id="PS00217">
    <property type="entry name" value="SUGAR_TRANSPORT_2"/>
    <property type="match status" value="1"/>
</dbReference>